<keyword evidence="3" id="KW-1185">Reference proteome</keyword>
<evidence type="ECO:0000256" key="1">
    <source>
        <dbReference type="SAM" id="MobiDB-lite"/>
    </source>
</evidence>
<feature type="compositionally biased region" description="Basic residues" evidence="1">
    <location>
        <begin position="27"/>
        <end position="36"/>
    </location>
</feature>
<feature type="compositionally biased region" description="Low complexity" evidence="1">
    <location>
        <begin position="9"/>
        <end position="19"/>
    </location>
</feature>
<dbReference type="Proteomes" id="UP000194236">
    <property type="component" value="Unassembled WGS sequence"/>
</dbReference>
<organism evidence="2 3">
    <name type="scientific">Euroglyphus maynei</name>
    <name type="common">Mayne's house dust mite</name>
    <dbReference type="NCBI Taxonomy" id="6958"/>
    <lineage>
        <taxon>Eukaryota</taxon>
        <taxon>Metazoa</taxon>
        <taxon>Ecdysozoa</taxon>
        <taxon>Arthropoda</taxon>
        <taxon>Chelicerata</taxon>
        <taxon>Arachnida</taxon>
        <taxon>Acari</taxon>
        <taxon>Acariformes</taxon>
        <taxon>Sarcoptiformes</taxon>
        <taxon>Astigmata</taxon>
        <taxon>Psoroptidia</taxon>
        <taxon>Analgoidea</taxon>
        <taxon>Pyroglyphidae</taxon>
        <taxon>Pyroglyphinae</taxon>
        <taxon>Euroglyphus</taxon>
    </lineage>
</organism>
<proteinExistence type="predicted"/>
<protein>
    <submittedName>
        <fullName evidence="2">Uncharacterized protein</fullName>
    </submittedName>
</protein>
<dbReference type="AlphaFoldDB" id="A0A1Y3B9M7"/>
<gene>
    <name evidence="2" type="ORF">BLA29_015019</name>
</gene>
<feature type="non-terminal residue" evidence="2">
    <location>
        <position position="88"/>
    </location>
</feature>
<dbReference type="EMBL" id="MUJZ01035325">
    <property type="protein sequence ID" value="OTF76887.1"/>
    <property type="molecule type" value="Genomic_DNA"/>
</dbReference>
<comment type="caution">
    <text evidence="2">The sequence shown here is derived from an EMBL/GenBank/DDBJ whole genome shotgun (WGS) entry which is preliminary data.</text>
</comment>
<feature type="region of interest" description="Disordered" evidence="1">
    <location>
        <begin position="1"/>
        <end position="36"/>
    </location>
</feature>
<sequence length="88" mass="10281">MIPCDEEISLGTSTSSLLTHGKPGDNKRKRFPRRQRCPPEQFYKNVRLNYRPKKSYVELLQKSQPFYEMATIQQKALERSQSTGQLYG</sequence>
<accession>A0A1Y3B9M7</accession>
<name>A0A1Y3B9M7_EURMA</name>
<evidence type="ECO:0000313" key="2">
    <source>
        <dbReference type="EMBL" id="OTF76887.1"/>
    </source>
</evidence>
<reference evidence="2 3" key="1">
    <citation type="submission" date="2017-03" db="EMBL/GenBank/DDBJ databases">
        <title>Genome Survey of Euroglyphus maynei.</title>
        <authorList>
            <person name="Arlian L.G."/>
            <person name="Morgan M.S."/>
            <person name="Rider S.D."/>
        </authorList>
    </citation>
    <scope>NUCLEOTIDE SEQUENCE [LARGE SCALE GENOMIC DNA]</scope>
    <source>
        <strain evidence="2">Arlian Lab</strain>
        <tissue evidence="2">Whole body</tissue>
    </source>
</reference>
<evidence type="ECO:0000313" key="3">
    <source>
        <dbReference type="Proteomes" id="UP000194236"/>
    </source>
</evidence>